<evidence type="ECO:0000313" key="2">
    <source>
        <dbReference type="EMBL" id="KAH3858585.1"/>
    </source>
</evidence>
<reference evidence="2" key="1">
    <citation type="journal article" date="2019" name="bioRxiv">
        <title>The Genome of the Zebra Mussel, Dreissena polymorpha: A Resource for Invasive Species Research.</title>
        <authorList>
            <person name="McCartney M.A."/>
            <person name="Auch B."/>
            <person name="Kono T."/>
            <person name="Mallez S."/>
            <person name="Zhang Y."/>
            <person name="Obille A."/>
            <person name="Becker A."/>
            <person name="Abrahante J.E."/>
            <person name="Garbe J."/>
            <person name="Badalamenti J.P."/>
            <person name="Herman A."/>
            <person name="Mangelson H."/>
            <person name="Liachko I."/>
            <person name="Sullivan S."/>
            <person name="Sone E.D."/>
            <person name="Koren S."/>
            <person name="Silverstein K.A.T."/>
            <person name="Beckman K.B."/>
            <person name="Gohl D.M."/>
        </authorList>
    </citation>
    <scope>NUCLEOTIDE SEQUENCE</scope>
    <source>
        <strain evidence="2">Duluth1</strain>
        <tissue evidence="2">Whole animal</tissue>
    </source>
</reference>
<evidence type="ECO:0000256" key="1">
    <source>
        <dbReference type="SAM" id="MobiDB-lite"/>
    </source>
</evidence>
<accession>A0A9D4R9V7</accession>
<organism evidence="2 3">
    <name type="scientific">Dreissena polymorpha</name>
    <name type="common">Zebra mussel</name>
    <name type="synonym">Mytilus polymorpha</name>
    <dbReference type="NCBI Taxonomy" id="45954"/>
    <lineage>
        <taxon>Eukaryota</taxon>
        <taxon>Metazoa</taxon>
        <taxon>Spiralia</taxon>
        <taxon>Lophotrochozoa</taxon>
        <taxon>Mollusca</taxon>
        <taxon>Bivalvia</taxon>
        <taxon>Autobranchia</taxon>
        <taxon>Heteroconchia</taxon>
        <taxon>Euheterodonta</taxon>
        <taxon>Imparidentia</taxon>
        <taxon>Neoheterodontei</taxon>
        <taxon>Myida</taxon>
        <taxon>Dreissenoidea</taxon>
        <taxon>Dreissenidae</taxon>
        <taxon>Dreissena</taxon>
    </lineage>
</organism>
<reference evidence="2" key="2">
    <citation type="submission" date="2020-11" db="EMBL/GenBank/DDBJ databases">
        <authorList>
            <person name="McCartney M.A."/>
            <person name="Auch B."/>
            <person name="Kono T."/>
            <person name="Mallez S."/>
            <person name="Becker A."/>
            <person name="Gohl D.M."/>
            <person name="Silverstein K.A.T."/>
            <person name="Koren S."/>
            <person name="Bechman K.B."/>
            <person name="Herman A."/>
            <person name="Abrahante J.E."/>
            <person name="Garbe J."/>
        </authorList>
    </citation>
    <scope>NUCLEOTIDE SEQUENCE</scope>
    <source>
        <strain evidence="2">Duluth1</strain>
        <tissue evidence="2">Whole animal</tissue>
    </source>
</reference>
<feature type="region of interest" description="Disordered" evidence="1">
    <location>
        <begin position="30"/>
        <end position="57"/>
    </location>
</feature>
<dbReference type="AlphaFoldDB" id="A0A9D4R9V7"/>
<dbReference type="Proteomes" id="UP000828390">
    <property type="component" value="Unassembled WGS sequence"/>
</dbReference>
<comment type="caution">
    <text evidence="2">The sequence shown here is derived from an EMBL/GenBank/DDBJ whole genome shotgun (WGS) entry which is preliminary data.</text>
</comment>
<keyword evidence="3" id="KW-1185">Reference proteome</keyword>
<proteinExistence type="predicted"/>
<name>A0A9D4R9V7_DREPO</name>
<sequence>MRRNNKQSVKTELMDICENVIQLKNKEYTSLNSRANNQKANREARKKTKETKEEPIE</sequence>
<feature type="compositionally biased region" description="Polar residues" evidence="1">
    <location>
        <begin position="30"/>
        <end position="39"/>
    </location>
</feature>
<gene>
    <name evidence="2" type="ORF">DPMN_101213</name>
</gene>
<dbReference type="EMBL" id="JAIWYP010000003">
    <property type="protein sequence ID" value="KAH3858585.1"/>
    <property type="molecule type" value="Genomic_DNA"/>
</dbReference>
<protein>
    <submittedName>
        <fullName evidence="2">Uncharacterized protein</fullName>
    </submittedName>
</protein>
<evidence type="ECO:0000313" key="3">
    <source>
        <dbReference type="Proteomes" id="UP000828390"/>
    </source>
</evidence>